<dbReference type="InterPro" id="IPR013762">
    <property type="entry name" value="Integrase-like_cat_sf"/>
</dbReference>
<keyword evidence="4" id="KW-0233">DNA recombination</keyword>
<dbReference type="Proteomes" id="UP001064262">
    <property type="component" value="Unassembled WGS sequence"/>
</dbReference>
<keyword evidence="2" id="KW-0229">DNA integration</keyword>
<dbReference type="RefSeq" id="WP_267144314.1">
    <property type="nucleotide sequence ID" value="NZ_JAODIL010000081.1"/>
</dbReference>
<accession>A0A9J6PVD8</accession>
<evidence type="ECO:0000259" key="5">
    <source>
        <dbReference type="PROSITE" id="PS51898"/>
    </source>
</evidence>
<keyword evidence="7" id="KW-1185">Reference proteome</keyword>
<protein>
    <submittedName>
        <fullName evidence="6">Tyrosine-type recombinase/integrase</fullName>
    </submittedName>
</protein>
<comment type="similarity">
    <text evidence="1">Belongs to the 'phage' integrase family.</text>
</comment>
<dbReference type="InterPro" id="IPR002104">
    <property type="entry name" value="Integrase_catalytic"/>
</dbReference>
<evidence type="ECO:0000256" key="2">
    <source>
        <dbReference type="ARBA" id="ARBA00022908"/>
    </source>
</evidence>
<dbReference type="PROSITE" id="PS51898">
    <property type="entry name" value="TYR_RECOMBINASE"/>
    <property type="match status" value="1"/>
</dbReference>
<proteinExistence type="inferred from homology"/>
<feature type="domain" description="Tyr recombinase" evidence="5">
    <location>
        <begin position="209"/>
        <end position="384"/>
    </location>
</feature>
<dbReference type="CDD" id="cd00801">
    <property type="entry name" value="INT_P4_C"/>
    <property type="match status" value="1"/>
</dbReference>
<dbReference type="PANTHER" id="PTHR30629:SF2">
    <property type="entry name" value="PROPHAGE INTEGRASE INTS-RELATED"/>
    <property type="match status" value="1"/>
</dbReference>
<dbReference type="AlphaFoldDB" id="A0A9J6PVD8"/>
<keyword evidence="3" id="KW-0238">DNA-binding</keyword>
<reference evidence="6" key="1">
    <citation type="submission" date="2022-09" db="EMBL/GenBank/DDBJ databases">
        <title>Winslowiella arboricola sp. nov., isolated from bleeding cankers on broadleaf hosts.</title>
        <authorList>
            <person name="Brady C."/>
            <person name="Kaur S."/>
            <person name="Crampton B."/>
            <person name="Maddock D."/>
            <person name="Arnold D."/>
            <person name="Denman S."/>
        </authorList>
    </citation>
    <scope>NUCLEOTIDE SEQUENCE</scope>
    <source>
        <strain evidence="6">BAC 15a-03b</strain>
    </source>
</reference>
<comment type="caution">
    <text evidence="6">The sequence shown here is derived from an EMBL/GenBank/DDBJ whole genome shotgun (WGS) entry which is preliminary data.</text>
</comment>
<name>A0A9J6PVD8_9GAMM</name>
<evidence type="ECO:0000313" key="6">
    <source>
        <dbReference type="EMBL" id="MCU5780483.1"/>
    </source>
</evidence>
<dbReference type="Pfam" id="PF00589">
    <property type="entry name" value="Phage_integrase"/>
    <property type="match status" value="1"/>
</dbReference>
<dbReference type="InterPro" id="IPR038488">
    <property type="entry name" value="Integrase_DNA-bd_sf"/>
</dbReference>
<dbReference type="Gene3D" id="1.10.443.10">
    <property type="entry name" value="Intergrase catalytic core"/>
    <property type="match status" value="1"/>
</dbReference>
<sequence length="414" mass="47141">MMGEINKLSDKKLKTYLGSPREKEITVADGKGLSIRVSKSGHVSWVYAYRLGGRGSPLERISLGAYPDVSLKLAREKRDECRTWLADGHNPKAKIKESRDERLTPVTVKDALEYWLTEYAATNRSDEKDRRAQFSKHIYPFIGDMPLKDTETRHWLTCLDRVKRKYPVASGTILVAAKQAMKFCRVRNYAVSEALDLLSVPDVGKMASRRARTLKDKELGELWRAVNSEGITPYHSRTLKLLALFGSRTQEVRLSTWKEWDFDESLWTVPVLHSKNSEEIIRPIPDGIVSWLKELKGDAGRDDLILGELKSGEAVSQMCRHIYARLGHDDPWTPHDLRRTFSTKMNDLGIAPHVVEQLIGHRLGGIMAVYNRSQYIPEKRRAMEVWLERLELLGGNAENVVLLNTYAARKSAMG</sequence>
<dbReference type="GO" id="GO:0006310">
    <property type="term" value="P:DNA recombination"/>
    <property type="evidence" value="ECO:0007669"/>
    <property type="project" value="UniProtKB-KW"/>
</dbReference>
<gene>
    <name evidence="6" type="ORF">N5923_23605</name>
</gene>
<organism evidence="6 7">
    <name type="scientific">Winslowiella arboricola</name>
    <dbReference type="NCBI Taxonomy" id="2978220"/>
    <lineage>
        <taxon>Bacteria</taxon>
        <taxon>Pseudomonadati</taxon>
        <taxon>Pseudomonadota</taxon>
        <taxon>Gammaproteobacteria</taxon>
        <taxon>Enterobacterales</taxon>
        <taxon>Erwiniaceae</taxon>
        <taxon>Winslowiella</taxon>
    </lineage>
</organism>
<dbReference type="PANTHER" id="PTHR30629">
    <property type="entry name" value="PROPHAGE INTEGRASE"/>
    <property type="match status" value="1"/>
</dbReference>
<evidence type="ECO:0000256" key="4">
    <source>
        <dbReference type="ARBA" id="ARBA00023172"/>
    </source>
</evidence>
<dbReference type="InterPro" id="IPR011010">
    <property type="entry name" value="DNA_brk_join_enz"/>
</dbReference>
<evidence type="ECO:0000256" key="1">
    <source>
        <dbReference type="ARBA" id="ARBA00008857"/>
    </source>
</evidence>
<dbReference type="SUPFAM" id="SSF56349">
    <property type="entry name" value="DNA breaking-rejoining enzymes"/>
    <property type="match status" value="1"/>
</dbReference>
<dbReference type="Gene3D" id="3.30.160.390">
    <property type="entry name" value="Integrase, DNA-binding domain"/>
    <property type="match status" value="1"/>
</dbReference>
<dbReference type="EMBL" id="JAODIM010000043">
    <property type="protein sequence ID" value="MCU5780483.1"/>
    <property type="molecule type" value="Genomic_DNA"/>
</dbReference>
<dbReference type="Gene3D" id="1.10.150.130">
    <property type="match status" value="1"/>
</dbReference>
<evidence type="ECO:0000313" key="7">
    <source>
        <dbReference type="Proteomes" id="UP001064262"/>
    </source>
</evidence>
<dbReference type="InterPro" id="IPR025166">
    <property type="entry name" value="Integrase_DNA_bind_dom"/>
</dbReference>
<dbReference type="GO" id="GO:0015074">
    <property type="term" value="P:DNA integration"/>
    <property type="evidence" value="ECO:0007669"/>
    <property type="project" value="UniProtKB-KW"/>
</dbReference>
<dbReference type="InterPro" id="IPR010998">
    <property type="entry name" value="Integrase_recombinase_N"/>
</dbReference>
<dbReference type="InterPro" id="IPR050808">
    <property type="entry name" value="Phage_Integrase"/>
</dbReference>
<evidence type="ECO:0000256" key="3">
    <source>
        <dbReference type="ARBA" id="ARBA00023125"/>
    </source>
</evidence>
<dbReference type="GO" id="GO:0003677">
    <property type="term" value="F:DNA binding"/>
    <property type="evidence" value="ECO:0007669"/>
    <property type="project" value="UniProtKB-KW"/>
</dbReference>
<dbReference type="Pfam" id="PF13356">
    <property type="entry name" value="Arm-DNA-bind_3"/>
    <property type="match status" value="1"/>
</dbReference>